<evidence type="ECO:0000259" key="6">
    <source>
        <dbReference type="Pfam" id="PF13977"/>
    </source>
</evidence>
<evidence type="ECO:0000256" key="4">
    <source>
        <dbReference type="ARBA" id="ARBA00023163"/>
    </source>
</evidence>
<keyword evidence="8" id="KW-1185">Reference proteome</keyword>
<name>A0ABU7ZM27_9HYPH</name>
<dbReference type="Proteomes" id="UP001380822">
    <property type="component" value="Unassembled WGS sequence"/>
</dbReference>
<accession>A0ABU7ZM27</accession>
<dbReference type="SUPFAM" id="SSF48498">
    <property type="entry name" value="Tetracyclin repressor-like, C-terminal domain"/>
    <property type="match status" value="1"/>
</dbReference>
<dbReference type="InterPro" id="IPR009057">
    <property type="entry name" value="Homeodomain-like_sf"/>
</dbReference>
<dbReference type="Gene3D" id="1.10.357.10">
    <property type="entry name" value="Tetracycline Repressor, domain 2"/>
    <property type="match status" value="1"/>
</dbReference>
<organism evidence="7 8">
    <name type="scientific">Pannonibacter anstelovis</name>
    <dbReference type="NCBI Taxonomy" id="3121537"/>
    <lineage>
        <taxon>Bacteria</taxon>
        <taxon>Pseudomonadati</taxon>
        <taxon>Pseudomonadota</taxon>
        <taxon>Alphaproteobacteria</taxon>
        <taxon>Hyphomicrobiales</taxon>
        <taxon>Stappiaceae</taxon>
        <taxon>Pannonibacter</taxon>
    </lineage>
</organism>
<dbReference type="RefSeq" id="WP_334251134.1">
    <property type="nucleotide sequence ID" value="NZ_JBAKBE010000004.1"/>
</dbReference>
<keyword evidence="4" id="KW-0804">Transcription</keyword>
<dbReference type="Pfam" id="PF00440">
    <property type="entry name" value="TetR_N"/>
    <property type="match status" value="1"/>
</dbReference>
<reference evidence="7 8" key="1">
    <citation type="submission" date="2024-02" db="EMBL/GenBank/DDBJ databases">
        <title>A new putative Pannonibacter species isolated from two cases of bloodstream infections in paediatric patients.</title>
        <authorList>
            <person name="Castellana S."/>
            <person name="De Laurentiis V."/>
            <person name="Grassi M."/>
            <person name="De Leonardis F."/>
            <person name="Mosca A."/>
            <person name="De Carlo C."/>
            <person name="Sparapano E."/>
            <person name="Ronga L."/>
            <person name="Santacroce L."/>
            <person name="Chironna M."/>
            <person name="De Robertis A."/>
            <person name="Bianco A."/>
            <person name="Del Sambro L."/>
            <person name="Capozzi L."/>
            <person name="Parisi A."/>
        </authorList>
    </citation>
    <scope>NUCLEOTIDE SEQUENCE [LARGE SCALE GENOMIC DNA]</scope>
    <source>
        <strain evidence="7 8">Pt2</strain>
    </source>
</reference>
<feature type="domain" description="BetI-type transcriptional repressor C-terminal" evidence="6">
    <location>
        <begin position="74"/>
        <end position="183"/>
    </location>
</feature>
<keyword evidence="3" id="KW-0238">DNA-binding</keyword>
<evidence type="ECO:0000313" key="8">
    <source>
        <dbReference type="Proteomes" id="UP001380822"/>
    </source>
</evidence>
<dbReference type="Pfam" id="PF13977">
    <property type="entry name" value="TetR_C_6"/>
    <property type="match status" value="1"/>
</dbReference>
<feature type="domain" description="HTH tetR-type" evidence="5">
    <location>
        <begin position="10"/>
        <end position="47"/>
    </location>
</feature>
<dbReference type="EMBL" id="JBAKBE010000004">
    <property type="protein sequence ID" value="MEH0096230.1"/>
    <property type="molecule type" value="Genomic_DNA"/>
</dbReference>
<dbReference type="InterPro" id="IPR036271">
    <property type="entry name" value="Tet_transcr_reg_TetR-rel_C_sf"/>
</dbReference>
<evidence type="ECO:0000313" key="7">
    <source>
        <dbReference type="EMBL" id="MEH0096230.1"/>
    </source>
</evidence>
<protein>
    <submittedName>
        <fullName evidence="7">TetR family transcriptional regulator C-terminal domain-containing protein</fullName>
    </submittedName>
</protein>
<gene>
    <name evidence="7" type="ORF">V6L76_08195</name>
</gene>
<proteinExistence type="predicted"/>
<evidence type="ECO:0000259" key="5">
    <source>
        <dbReference type="Pfam" id="PF00440"/>
    </source>
</evidence>
<dbReference type="InterPro" id="IPR039538">
    <property type="entry name" value="BetI_C"/>
</dbReference>
<sequence>MTALGKRNRILSATAELLMEQGLLAVQTRMVTERAGVGTGLLNHYFRWPDLRAQAWTAIFDVVAADLRREGESPAEALERFMSESFLPEARPFWRLWIEAESLAVKDAQLAEALSAARMRLRQGLADILSSGSVDATWKLSNPRATALRLEALRDGLAGLLLAGDPELDPDSACEHLRSAFRREAESSAAT</sequence>
<keyword evidence="2" id="KW-0805">Transcription regulation</keyword>
<comment type="caution">
    <text evidence="7">The sequence shown here is derived from an EMBL/GenBank/DDBJ whole genome shotgun (WGS) entry which is preliminary data.</text>
</comment>
<dbReference type="SUPFAM" id="SSF46689">
    <property type="entry name" value="Homeodomain-like"/>
    <property type="match status" value="1"/>
</dbReference>
<dbReference type="InterPro" id="IPR001647">
    <property type="entry name" value="HTH_TetR"/>
</dbReference>
<evidence type="ECO:0000256" key="1">
    <source>
        <dbReference type="ARBA" id="ARBA00022491"/>
    </source>
</evidence>
<keyword evidence="1" id="KW-0678">Repressor</keyword>
<evidence type="ECO:0000256" key="2">
    <source>
        <dbReference type="ARBA" id="ARBA00023015"/>
    </source>
</evidence>
<evidence type="ECO:0000256" key="3">
    <source>
        <dbReference type="ARBA" id="ARBA00023125"/>
    </source>
</evidence>